<dbReference type="Proteomes" id="UP000478052">
    <property type="component" value="Unassembled WGS sequence"/>
</dbReference>
<sequence>VEQFLNSLPIKKCLALQDITYPFEVKYTIFKLLRKKSLGYHLITSKRLNQLSKIVFILLIYIFNSMYFYYFTIEVFYCHNHSKKILNIIEETKILPLSKSFEFGTHVFVFKLKLILSSILLYKITSSRYVIVYLSLHQNQLIVTAPLLCNMLMYDQSTLPTSLIGDFADDKARSYRQSGNQSRSAFASIFKRPILFSSLFSNHQSYKITNKTINI</sequence>
<keyword evidence="2" id="KW-0548">Nucleotidyltransferase</keyword>
<name>A0A6G0YQ91_APHCR</name>
<keyword evidence="3" id="KW-1185">Reference proteome</keyword>
<reference evidence="2 3" key="1">
    <citation type="submission" date="2019-08" db="EMBL/GenBank/DDBJ databases">
        <title>Whole genome of Aphis craccivora.</title>
        <authorList>
            <person name="Voronova N.V."/>
            <person name="Shulinski R.S."/>
            <person name="Bandarenka Y.V."/>
            <person name="Zhorov D.G."/>
            <person name="Warner D."/>
        </authorList>
    </citation>
    <scope>NUCLEOTIDE SEQUENCE [LARGE SCALE GENOMIC DNA]</scope>
    <source>
        <strain evidence="2">180601</strain>
        <tissue evidence="2">Whole Body</tissue>
    </source>
</reference>
<feature type="non-terminal residue" evidence="2">
    <location>
        <position position="1"/>
    </location>
</feature>
<keyword evidence="1" id="KW-1133">Transmembrane helix</keyword>
<evidence type="ECO:0000256" key="1">
    <source>
        <dbReference type="SAM" id="Phobius"/>
    </source>
</evidence>
<feature type="non-terminal residue" evidence="2">
    <location>
        <position position="215"/>
    </location>
</feature>
<keyword evidence="2" id="KW-0808">Transferase</keyword>
<accession>A0A6G0YQ91</accession>
<dbReference type="EMBL" id="VUJU01002855">
    <property type="protein sequence ID" value="KAF0759880.1"/>
    <property type="molecule type" value="Genomic_DNA"/>
</dbReference>
<keyword evidence="2" id="KW-0695">RNA-directed DNA polymerase</keyword>
<organism evidence="2 3">
    <name type="scientific">Aphis craccivora</name>
    <name type="common">Cowpea aphid</name>
    <dbReference type="NCBI Taxonomy" id="307492"/>
    <lineage>
        <taxon>Eukaryota</taxon>
        <taxon>Metazoa</taxon>
        <taxon>Ecdysozoa</taxon>
        <taxon>Arthropoda</taxon>
        <taxon>Hexapoda</taxon>
        <taxon>Insecta</taxon>
        <taxon>Pterygota</taxon>
        <taxon>Neoptera</taxon>
        <taxon>Paraneoptera</taxon>
        <taxon>Hemiptera</taxon>
        <taxon>Sternorrhyncha</taxon>
        <taxon>Aphidomorpha</taxon>
        <taxon>Aphidoidea</taxon>
        <taxon>Aphididae</taxon>
        <taxon>Aphidini</taxon>
        <taxon>Aphis</taxon>
        <taxon>Aphis</taxon>
    </lineage>
</organism>
<keyword evidence="1" id="KW-0472">Membrane</keyword>
<keyword evidence="1" id="KW-0812">Transmembrane</keyword>
<comment type="caution">
    <text evidence="2">The sequence shown here is derived from an EMBL/GenBank/DDBJ whole genome shotgun (WGS) entry which is preliminary data.</text>
</comment>
<feature type="transmembrane region" description="Helical" evidence="1">
    <location>
        <begin position="54"/>
        <end position="73"/>
    </location>
</feature>
<dbReference type="AlphaFoldDB" id="A0A6G0YQ91"/>
<feature type="transmembrane region" description="Helical" evidence="1">
    <location>
        <begin position="103"/>
        <end position="122"/>
    </location>
</feature>
<evidence type="ECO:0000313" key="3">
    <source>
        <dbReference type="Proteomes" id="UP000478052"/>
    </source>
</evidence>
<evidence type="ECO:0000313" key="2">
    <source>
        <dbReference type="EMBL" id="KAF0759880.1"/>
    </source>
</evidence>
<gene>
    <name evidence="2" type="ORF">FWK35_00031003</name>
</gene>
<protein>
    <submittedName>
        <fullName evidence="2">Reverse transcriptase domain-containing protein</fullName>
    </submittedName>
</protein>
<dbReference type="GO" id="GO:0003964">
    <property type="term" value="F:RNA-directed DNA polymerase activity"/>
    <property type="evidence" value="ECO:0007669"/>
    <property type="project" value="UniProtKB-KW"/>
</dbReference>
<proteinExistence type="predicted"/>